<comment type="caution">
    <text evidence="2">The sequence shown here is derived from an EMBL/GenBank/DDBJ whole genome shotgun (WGS) entry which is preliminary data.</text>
</comment>
<evidence type="ECO:0000313" key="2">
    <source>
        <dbReference type="EMBL" id="GAW92600.1"/>
    </source>
</evidence>
<keyword evidence="3" id="KW-1185">Reference proteome</keyword>
<dbReference type="EMBL" id="BDGJ01000087">
    <property type="protein sequence ID" value="GAW92600.1"/>
    <property type="molecule type" value="Genomic_DNA"/>
</dbReference>
<proteinExistence type="predicted"/>
<feature type="transmembrane region" description="Helical" evidence="1">
    <location>
        <begin position="45"/>
        <end position="69"/>
    </location>
</feature>
<dbReference type="OrthoDB" id="1634137at2"/>
<protein>
    <submittedName>
        <fullName evidence="2">Uncharacterized protein</fullName>
    </submittedName>
</protein>
<keyword evidence="1" id="KW-1133">Transmembrane helix</keyword>
<dbReference type="Proteomes" id="UP000197032">
    <property type="component" value="Unassembled WGS sequence"/>
</dbReference>
<dbReference type="Pfam" id="PF18910">
    <property type="entry name" value="DUF5665"/>
    <property type="match status" value="1"/>
</dbReference>
<gene>
    <name evidence="2" type="ORF">KKC1_17510</name>
</gene>
<dbReference type="RefSeq" id="WP_088553909.1">
    <property type="nucleotide sequence ID" value="NZ_BDGJ01000087.1"/>
</dbReference>
<evidence type="ECO:0000313" key="3">
    <source>
        <dbReference type="Proteomes" id="UP000197032"/>
    </source>
</evidence>
<sequence length="100" mass="11525">MREKALEEDIDALTRQVEKLAFYLEKMRLAEYVELLHKPRRLFMINFMVGVARGLGTAIGIAFLSSVLLYILKQIIVLNLPIISDFIAAIVRMVMEKSHF</sequence>
<accession>A0A1Z5HTK8</accession>
<evidence type="ECO:0000256" key="1">
    <source>
        <dbReference type="SAM" id="Phobius"/>
    </source>
</evidence>
<dbReference type="AlphaFoldDB" id="A0A1Z5HTK8"/>
<keyword evidence="1" id="KW-0472">Membrane</keyword>
<keyword evidence="1" id="KW-0812">Transmembrane</keyword>
<reference evidence="3" key="1">
    <citation type="journal article" date="2017" name="Appl. Environ. Microbiol.">
        <title>Genomic analysis of Calderihabitans maritimus KKC1, a thermophilic hydrogenogenic carboxydotrophic bacterium isolated from marine sediment.</title>
        <authorList>
            <person name="Omae K."/>
            <person name="Yoneda Y."/>
            <person name="Fukuyama Y."/>
            <person name="Yoshida T."/>
            <person name="Sako Y."/>
        </authorList>
    </citation>
    <scope>NUCLEOTIDE SEQUENCE [LARGE SCALE GENOMIC DNA]</scope>
    <source>
        <strain evidence="3">KKC1</strain>
    </source>
</reference>
<dbReference type="InterPro" id="IPR043723">
    <property type="entry name" value="DUF5665"/>
</dbReference>
<name>A0A1Z5HTK8_9FIRM</name>
<organism evidence="2 3">
    <name type="scientific">Calderihabitans maritimus</name>
    <dbReference type="NCBI Taxonomy" id="1246530"/>
    <lineage>
        <taxon>Bacteria</taxon>
        <taxon>Bacillati</taxon>
        <taxon>Bacillota</taxon>
        <taxon>Clostridia</taxon>
        <taxon>Neomoorellales</taxon>
        <taxon>Calderihabitantaceae</taxon>
        <taxon>Calderihabitans</taxon>
    </lineage>
</organism>
<feature type="transmembrane region" description="Helical" evidence="1">
    <location>
        <begin position="75"/>
        <end position="95"/>
    </location>
</feature>